<evidence type="ECO:0000313" key="2">
    <source>
        <dbReference type="EMBL" id="GIH90444.1"/>
    </source>
</evidence>
<feature type="chain" id="PRO_5038599451" evidence="1">
    <location>
        <begin position="17"/>
        <end position="317"/>
    </location>
</feature>
<dbReference type="Proteomes" id="UP000619788">
    <property type="component" value="Unassembled WGS sequence"/>
</dbReference>
<comment type="caution">
    <text evidence="2">The sequence shown here is derived from an EMBL/GenBank/DDBJ whole genome shotgun (WGS) entry which is preliminary data.</text>
</comment>
<evidence type="ECO:0000256" key="1">
    <source>
        <dbReference type="SAM" id="SignalP"/>
    </source>
</evidence>
<reference evidence="2 3" key="1">
    <citation type="submission" date="2021-01" db="EMBL/GenBank/DDBJ databases">
        <title>Whole genome shotgun sequence of Planobispora siamensis NBRC 107568.</title>
        <authorList>
            <person name="Komaki H."/>
            <person name="Tamura T."/>
        </authorList>
    </citation>
    <scope>NUCLEOTIDE SEQUENCE [LARGE SCALE GENOMIC DNA]</scope>
    <source>
        <strain evidence="2 3">NBRC 107568</strain>
    </source>
</reference>
<name>A0A8J3SEI3_9ACTN</name>
<dbReference type="PROSITE" id="PS51257">
    <property type="entry name" value="PROKAR_LIPOPROTEIN"/>
    <property type="match status" value="1"/>
</dbReference>
<evidence type="ECO:0000313" key="3">
    <source>
        <dbReference type="Proteomes" id="UP000619788"/>
    </source>
</evidence>
<dbReference type="AlphaFoldDB" id="A0A8J3SEI3"/>
<gene>
    <name evidence="2" type="ORF">Psi01_10740</name>
</gene>
<accession>A0A8J3SEI3</accession>
<dbReference type="RefSeq" id="WP_204062803.1">
    <property type="nucleotide sequence ID" value="NZ_BOOJ01000011.1"/>
</dbReference>
<organism evidence="2 3">
    <name type="scientific">Planobispora siamensis</name>
    <dbReference type="NCBI Taxonomy" id="936338"/>
    <lineage>
        <taxon>Bacteria</taxon>
        <taxon>Bacillati</taxon>
        <taxon>Actinomycetota</taxon>
        <taxon>Actinomycetes</taxon>
        <taxon>Streptosporangiales</taxon>
        <taxon>Streptosporangiaceae</taxon>
        <taxon>Planobispora</taxon>
    </lineage>
</organism>
<sequence>MRRFGMVLAMAGLVMAGCSGGDAGTGLRGAMSEVSGGESDQPFAYNDLAHWRELGVLRGREPEPDGPWQDAAYFGLDVLGVPELRDSIGVDLSAADRAVSVGYQPAAVRLDGAFDAAAVRDRLIASGGKPRKVGDHEVISRGGYATTTIENGGLAVRGNDDPFAEVAVSDSVIATGPGLADVLGGPVDLGDHPEYIAVADCLGDVVTAALRRPEAPGGVRLYGVGLRRPGSADERPSSVICVVPEPTAGADVRRGFTGGFTTRGTSGQGEPIGRHAEEIVHDEVESEGLTVLRAGVRHTAGSPASFFLKTFSPENHL</sequence>
<feature type="signal peptide" evidence="1">
    <location>
        <begin position="1"/>
        <end position="16"/>
    </location>
</feature>
<dbReference type="EMBL" id="BOOJ01000011">
    <property type="protein sequence ID" value="GIH90444.1"/>
    <property type="molecule type" value="Genomic_DNA"/>
</dbReference>
<protein>
    <submittedName>
        <fullName evidence="2">Uncharacterized protein</fullName>
    </submittedName>
</protein>
<proteinExistence type="predicted"/>
<keyword evidence="1" id="KW-0732">Signal</keyword>
<keyword evidence="3" id="KW-1185">Reference proteome</keyword>